<dbReference type="SUPFAM" id="SSF69360">
    <property type="entry name" value="Cell wall binding repeat"/>
    <property type="match status" value="1"/>
</dbReference>
<evidence type="ECO:0000256" key="1">
    <source>
        <dbReference type="ARBA" id="ARBA00022737"/>
    </source>
</evidence>
<feature type="chain" id="PRO_5047172541" description="N-acetylmuramoyl-L-alanine amidase family protein" evidence="3">
    <location>
        <begin position="26"/>
        <end position="563"/>
    </location>
</feature>
<dbReference type="PROSITE" id="PS51170">
    <property type="entry name" value="CW"/>
    <property type="match status" value="7"/>
</dbReference>
<protein>
    <recommendedName>
        <fullName evidence="6">N-acetylmuramoyl-L-alanine amidase family protein</fullName>
    </recommendedName>
</protein>
<feature type="repeat" description="Cell wall-binding" evidence="2">
    <location>
        <begin position="425"/>
        <end position="444"/>
    </location>
</feature>
<feature type="repeat" description="Cell wall-binding" evidence="2">
    <location>
        <begin position="525"/>
        <end position="544"/>
    </location>
</feature>
<feature type="repeat" description="Cell wall-binding" evidence="2">
    <location>
        <begin position="465"/>
        <end position="484"/>
    </location>
</feature>
<keyword evidence="5" id="KW-1185">Reference proteome</keyword>
<feature type="repeat" description="Cell wall-binding" evidence="2">
    <location>
        <begin position="405"/>
        <end position="424"/>
    </location>
</feature>
<organism evidence="4 5">
    <name type="scientific">Clostridium punense</name>
    <dbReference type="NCBI Taxonomy" id="1054297"/>
    <lineage>
        <taxon>Bacteria</taxon>
        <taxon>Bacillati</taxon>
        <taxon>Bacillota</taxon>
        <taxon>Clostridia</taxon>
        <taxon>Eubacteriales</taxon>
        <taxon>Clostridiaceae</taxon>
        <taxon>Clostridium</taxon>
    </lineage>
</organism>
<evidence type="ECO:0000256" key="2">
    <source>
        <dbReference type="PROSITE-ProRule" id="PRU00591"/>
    </source>
</evidence>
<feature type="signal peptide" evidence="3">
    <location>
        <begin position="1"/>
        <end position="25"/>
    </location>
</feature>
<dbReference type="Pfam" id="PF19127">
    <property type="entry name" value="Choline_bind_3"/>
    <property type="match status" value="2"/>
</dbReference>
<reference evidence="4 5" key="1">
    <citation type="submission" date="2021-03" db="EMBL/GenBank/DDBJ databases">
        <title>Genomic Encyclopedia of Type Strains, Phase IV (KMG-IV): sequencing the most valuable type-strain genomes for metagenomic binning, comparative biology and taxonomic classification.</title>
        <authorList>
            <person name="Goeker M."/>
        </authorList>
    </citation>
    <scope>NUCLEOTIDE SEQUENCE [LARGE SCALE GENOMIC DNA]</scope>
    <source>
        <strain evidence="4 5">DSM 28650</strain>
    </source>
</reference>
<dbReference type="Gene3D" id="2.10.270.10">
    <property type="entry name" value="Cholin Binding"/>
    <property type="match status" value="3"/>
</dbReference>
<dbReference type="Proteomes" id="UP001519308">
    <property type="component" value="Unassembled WGS sequence"/>
</dbReference>
<evidence type="ECO:0000313" key="5">
    <source>
        <dbReference type="Proteomes" id="UP001519308"/>
    </source>
</evidence>
<comment type="caution">
    <text evidence="4">The sequence shown here is derived from an EMBL/GenBank/DDBJ whole genome shotgun (WGS) entry which is preliminary data.</text>
</comment>
<evidence type="ECO:0000256" key="3">
    <source>
        <dbReference type="SAM" id="SignalP"/>
    </source>
</evidence>
<keyword evidence="3" id="KW-0732">Signal</keyword>
<sequence length="563" mass="63556">MKTIKKALALGIGALMSVGILTGCAPDDLALYNALNKTQKVTSSITTTDMSFNLSAKNLSTEEEEFVQNIIPVINSSKISMTSKVEQNADKTKVKAESTVKVNMAQNPMDTTVWVDTDLTGDKPKFKEIIKVPSTFTQGIPKFEGKQYLVMDYEDLATVPGVGQVNTAQVMKFNKDLQEKFVDFMNKYVVQFNPKKDIVKNLGTQDIIQNGVTEKATIYQIKLNDQDLKELIRYTANNAAQNKDAISFVKEYMIANISMAGLPEEEFAAAKAEIDKLFIEYNNNLPEILKKINEALDEFNDIKVLGDAGIDIKYAVNSEGYIINQKGYSEFVLDLGLMSKLQNGVGNETQKLTGVYTIGLTYNSDITNINKPVTINFPEINESNSVKYSDLIKIDNPLPEEPVIKTGWVLENGKWYYKDNKGQNKKGWLLDKEKWYYLDETGEMKTGWVKVSNKWYYLNKGGDMAKGWVHLDNKWYYLKDSGDMATGWLKLGNNWYYLRDGGDMATGWIKLNSKWYYLKEGGDMATGWIQLGNKWYYLYSGGDMAVNTYIGKYKIGADGAWVK</sequence>
<gene>
    <name evidence="4" type="ORF">J2Z44_000917</name>
</gene>
<name>A0ABS4K034_9CLOT</name>
<dbReference type="PROSITE" id="PS51257">
    <property type="entry name" value="PROKAR_LIPOPROTEIN"/>
    <property type="match status" value="1"/>
</dbReference>
<dbReference type="EMBL" id="JAGGLL010000005">
    <property type="protein sequence ID" value="MBP2021130.1"/>
    <property type="molecule type" value="Genomic_DNA"/>
</dbReference>
<dbReference type="InterPro" id="IPR018337">
    <property type="entry name" value="Cell_wall/Cho-bd_repeat"/>
</dbReference>
<feature type="repeat" description="Cell wall-binding" evidence="2">
    <location>
        <begin position="505"/>
        <end position="524"/>
    </location>
</feature>
<evidence type="ECO:0008006" key="6">
    <source>
        <dbReference type="Google" id="ProtNLM"/>
    </source>
</evidence>
<feature type="repeat" description="Cell wall-binding" evidence="2">
    <location>
        <begin position="485"/>
        <end position="504"/>
    </location>
</feature>
<proteinExistence type="predicted"/>
<dbReference type="Pfam" id="PF01473">
    <property type="entry name" value="Choline_bind_1"/>
    <property type="match status" value="2"/>
</dbReference>
<dbReference type="RefSeq" id="WP_209649371.1">
    <property type="nucleotide sequence ID" value="NZ_JAGGLL010000005.1"/>
</dbReference>
<keyword evidence="1" id="KW-0677">Repeat</keyword>
<evidence type="ECO:0000313" key="4">
    <source>
        <dbReference type="EMBL" id="MBP2021130.1"/>
    </source>
</evidence>
<feature type="repeat" description="Cell wall-binding" evidence="2">
    <location>
        <begin position="445"/>
        <end position="464"/>
    </location>
</feature>
<accession>A0ABS4K034</accession>